<accession>A0A4Y2CF73</accession>
<dbReference type="PANTHER" id="PTHR47331">
    <property type="entry name" value="PHD-TYPE DOMAIN-CONTAINING PROTEIN"/>
    <property type="match status" value="1"/>
</dbReference>
<organism evidence="1 2">
    <name type="scientific">Araneus ventricosus</name>
    <name type="common">Orbweaver spider</name>
    <name type="synonym">Epeira ventricosa</name>
    <dbReference type="NCBI Taxonomy" id="182803"/>
    <lineage>
        <taxon>Eukaryota</taxon>
        <taxon>Metazoa</taxon>
        <taxon>Ecdysozoa</taxon>
        <taxon>Arthropoda</taxon>
        <taxon>Chelicerata</taxon>
        <taxon>Arachnida</taxon>
        <taxon>Araneae</taxon>
        <taxon>Araneomorphae</taxon>
        <taxon>Entelegynae</taxon>
        <taxon>Araneoidea</taxon>
        <taxon>Araneidae</taxon>
        <taxon>Araneus</taxon>
    </lineage>
</organism>
<dbReference type="Proteomes" id="UP000499080">
    <property type="component" value="Unassembled WGS sequence"/>
</dbReference>
<sequence length="224" mass="25791">MKISHYRPSECDVILGSECFFTILRNGRIFGSTGQPIAQSTMFGWVVAGRIRRNCNSSVMQSHLIRVENDCNIDSILQQFWKTEELPVKKSSLSEEEEFCENYLKSTYKINHQGRSVVKLSICREINQLGDTKGMDVSRLLTMENKFKLDSQLDREYKSFMKEYEELGHMSPTKELDYVTYFLPHHAVRRKDSITTKLRVIFDGSCRSPNSNSLNSVLGIGKIL</sequence>
<dbReference type="PANTHER" id="PTHR47331:SF5">
    <property type="entry name" value="RIBONUCLEASE H"/>
    <property type="match status" value="1"/>
</dbReference>
<proteinExistence type="predicted"/>
<dbReference type="AlphaFoldDB" id="A0A4Y2CF73"/>
<reference evidence="1 2" key="1">
    <citation type="journal article" date="2019" name="Sci. Rep.">
        <title>Orb-weaving spider Araneus ventricosus genome elucidates the spidroin gene catalogue.</title>
        <authorList>
            <person name="Kono N."/>
            <person name="Nakamura H."/>
            <person name="Ohtoshi R."/>
            <person name="Moran D.A.P."/>
            <person name="Shinohara A."/>
            <person name="Yoshida Y."/>
            <person name="Fujiwara M."/>
            <person name="Mori M."/>
            <person name="Tomita M."/>
            <person name="Arakawa K."/>
        </authorList>
    </citation>
    <scope>NUCLEOTIDE SEQUENCE [LARGE SCALE GENOMIC DNA]</scope>
</reference>
<name>A0A4Y2CF73_ARAVE</name>
<dbReference type="EMBL" id="BGPR01000186">
    <property type="protein sequence ID" value="GBM03013.1"/>
    <property type="molecule type" value="Genomic_DNA"/>
</dbReference>
<evidence type="ECO:0000313" key="1">
    <source>
        <dbReference type="EMBL" id="GBM03013.1"/>
    </source>
</evidence>
<evidence type="ECO:0008006" key="3">
    <source>
        <dbReference type="Google" id="ProtNLM"/>
    </source>
</evidence>
<protein>
    <recommendedName>
        <fullName evidence="3">Peptidase aspartic putative domain-containing protein</fullName>
    </recommendedName>
</protein>
<gene>
    <name evidence="1" type="ORF">AVEN_14527_1</name>
</gene>
<dbReference type="OrthoDB" id="8025181at2759"/>
<keyword evidence="2" id="KW-1185">Reference proteome</keyword>
<comment type="caution">
    <text evidence="1">The sequence shown here is derived from an EMBL/GenBank/DDBJ whole genome shotgun (WGS) entry which is preliminary data.</text>
</comment>
<evidence type="ECO:0000313" key="2">
    <source>
        <dbReference type="Proteomes" id="UP000499080"/>
    </source>
</evidence>